<proteinExistence type="predicted"/>
<keyword evidence="4" id="KW-1185">Reference proteome</keyword>
<dbReference type="Pfam" id="PF17205">
    <property type="entry name" value="PSI_integrin"/>
    <property type="match status" value="1"/>
</dbReference>
<evidence type="ECO:0000313" key="3">
    <source>
        <dbReference type="EMBL" id="KAK2820914.1"/>
    </source>
</evidence>
<dbReference type="AlphaFoldDB" id="A0AA88IV41"/>
<keyword evidence="1" id="KW-0732">Signal</keyword>
<organism evidence="3 4">
    <name type="scientific">Channa striata</name>
    <name type="common">Snakehead murrel</name>
    <name type="synonym">Ophicephalus striatus</name>
    <dbReference type="NCBI Taxonomy" id="64152"/>
    <lineage>
        <taxon>Eukaryota</taxon>
        <taxon>Metazoa</taxon>
        <taxon>Chordata</taxon>
        <taxon>Craniata</taxon>
        <taxon>Vertebrata</taxon>
        <taxon>Euteleostomi</taxon>
        <taxon>Actinopterygii</taxon>
        <taxon>Neopterygii</taxon>
        <taxon>Teleostei</taxon>
        <taxon>Neoteleostei</taxon>
        <taxon>Acanthomorphata</taxon>
        <taxon>Anabantaria</taxon>
        <taxon>Anabantiformes</taxon>
        <taxon>Channoidei</taxon>
        <taxon>Channidae</taxon>
        <taxon>Channa</taxon>
    </lineage>
</organism>
<evidence type="ECO:0000313" key="4">
    <source>
        <dbReference type="Proteomes" id="UP001187415"/>
    </source>
</evidence>
<comment type="caution">
    <text evidence="3">The sequence shown here is derived from an EMBL/GenBank/DDBJ whole genome shotgun (WGS) entry which is preliminary data.</text>
</comment>
<protein>
    <recommendedName>
        <fullName evidence="2">Integrin beta N-terminal domain-containing protein</fullName>
    </recommendedName>
</protein>
<feature type="chain" id="PRO_5041676614" description="Integrin beta N-terminal domain-containing protein" evidence="1">
    <location>
        <begin position="47"/>
        <end position="81"/>
    </location>
</feature>
<gene>
    <name evidence="3" type="ORF">Q5P01_023873</name>
</gene>
<name>A0AA88IV41_CHASR</name>
<evidence type="ECO:0000259" key="2">
    <source>
        <dbReference type="Pfam" id="PF17205"/>
    </source>
</evidence>
<dbReference type="SUPFAM" id="SSF103575">
    <property type="entry name" value="Plexin repeat"/>
    <property type="match status" value="1"/>
</dbReference>
<evidence type="ECO:0000256" key="1">
    <source>
        <dbReference type="SAM" id="SignalP"/>
    </source>
</evidence>
<feature type="signal peptide" evidence="1">
    <location>
        <begin position="1"/>
        <end position="46"/>
    </location>
</feature>
<dbReference type="Gene3D" id="3.30.1680.10">
    <property type="entry name" value="ligand-binding face of the semaphorins, domain 2"/>
    <property type="match status" value="1"/>
</dbReference>
<accession>A0AA88IV41</accession>
<feature type="domain" description="Integrin beta N-terminal" evidence="2">
    <location>
        <begin position="51"/>
        <end position="75"/>
    </location>
</feature>
<dbReference type="Proteomes" id="UP001187415">
    <property type="component" value="Unassembled WGS sequence"/>
</dbReference>
<reference evidence="3" key="1">
    <citation type="submission" date="2023-07" db="EMBL/GenBank/DDBJ databases">
        <title>Chromosome-level Genome Assembly of Striped Snakehead (Channa striata).</title>
        <authorList>
            <person name="Liu H."/>
        </authorList>
    </citation>
    <scope>NUCLEOTIDE SEQUENCE</scope>
    <source>
        <strain evidence="3">Gz</strain>
        <tissue evidence="3">Muscle</tissue>
    </source>
</reference>
<dbReference type="InterPro" id="IPR033760">
    <property type="entry name" value="Integrin_beta_N"/>
</dbReference>
<sequence length="81" mass="8757">MRPGLFCGWVQLNSTASVSRREMGRWMVRLSVGLGLLAVLLTCCCAEENYCIASKAKTCSECLQVGKGCGYCSEEVKADKG</sequence>
<dbReference type="EMBL" id="JAUPFM010000019">
    <property type="protein sequence ID" value="KAK2820914.1"/>
    <property type="molecule type" value="Genomic_DNA"/>
</dbReference>